<proteinExistence type="predicted"/>
<dbReference type="EMBL" id="CM009294">
    <property type="protein sequence ID" value="RQO89899.1"/>
    <property type="molecule type" value="Genomic_DNA"/>
</dbReference>
<organism evidence="1 2">
    <name type="scientific">Populus trichocarpa</name>
    <name type="common">Western balsam poplar</name>
    <name type="synonym">Populus balsamifera subsp. trichocarpa</name>
    <dbReference type="NCBI Taxonomy" id="3694"/>
    <lineage>
        <taxon>Eukaryota</taxon>
        <taxon>Viridiplantae</taxon>
        <taxon>Streptophyta</taxon>
        <taxon>Embryophyta</taxon>
        <taxon>Tracheophyta</taxon>
        <taxon>Spermatophyta</taxon>
        <taxon>Magnoliopsida</taxon>
        <taxon>eudicotyledons</taxon>
        <taxon>Gunneridae</taxon>
        <taxon>Pentapetalae</taxon>
        <taxon>rosids</taxon>
        <taxon>fabids</taxon>
        <taxon>Malpighiales</taxon>
        <taxon>Salicaceae</taxon>
        <taxon>Saliceae</taxon>
        <taxon>Populus</taxon>
    </lineage>
</organism>
<evidence type="ECO:0000313" key="1">
    <source>
        <dbReference type="EMBL" id="RQO89899.1"/>
    </source>
</evidence>
<gene>
    <name evidence="1" type="ORF">POPTR_005G015850</name>
</gene>
<dbReference type="AlphaFoldDB" id="A0A3N7EXG2"/>
<sequence length="81" mass="9761">MLKQFTRHVIVGKIQVFERAHIPKTRRNTTCEAVVSHHEVLQTWKNRTYVPCNLTMYAVARHIYCLKVGCWMLWQLQRTYK</sequence>
<protein>
    <submittedName>
        <fullName evidence="1">Uncharacterized protein</fullName>
    </submittedName>
</protein>
<accession>A0A3N7EXG2</accession>
<dbReference type="Proteomes" id="UP000006729">
    <property type="component" value="Chromosome 5"/>
</dbReference>
<name>A0A3N7EXG2_POPTR</name>
<dbReference type="InParanoid" id="A0A3N7EXG2"/>
<keyword evidence="2" id="KW-1185">Reference proteome</keyword>
<reference evidence="1 2" key="1">
    <citation type="journal article" date="2006" name="Science">
        <title>The genome of black cottonwood, Populus trichocarpa (Torr. &amp; Gray).</title>
        <authorList>
            <person name="Tuskan G.A."/>
            <person name="Difazio S."/>
            <person name="Jansson S."/>
            <person name="Bohlmann J."/>
            <person name="Grigoriev I."/>
            <person name="Hellsten U."/>
            <person name="Putnam N."/>
            <person name="Ralph S."/>
            <person name="Rombauts S."/>
            <person name="Salamov A."/>
            <person name="Schein J."/>
            <person name="Sterck L."/>
            <person name="Aerts A."/>
            <person name="Bhalerao R.R."/>
            <person name="Bhalerao R.P."/>
            <person name="Blaudez D."/>
            <person name="Boerjan W."/>
            <person name="Brun A."/>
            <person name="Brunner A."/>
            <person name="Busov V."/>
            <person name="Campbell M."/>
            <person name="Carlson J."/>
            <person name="Chalot M."/>
            <person name="Chapman J."/>
            <person name="Chen G.L."/>
            <person name="Cooper D."/>
            <person name="Coutinho P.M."/>
            <person name="Couturier J."/>
            <person name="Covert S."/>
            <person name="Cronk Q."/>
            <person name="Cunningham R."/>
            <person name="Davis J."/>
            <person name="Degroeve S."/>
            <person name="Dejardin A."/>
            <person name="Depamphilis C."/>
            <person name="Detter J."/>
            <person name="Dirks B."/>
            <person name="Dubchak I."/>
            <person name="Duplessis S."/>
            <person name="Ehlting J."/>
            <person name="Ellis B."/>
            <person name="Gendler K."/>
            <person name="Goodstein D."/>
            <person name="Gribskov M."/>
            <person name="Grimwood J."/>
            <person name="Groover A."/>
            <person name="Gunter L."/>
            <person name="Hamberger B."/>
            <person name="Heinze B."/>
            <person name="Helariutta Y."/>
            <person name="Henrissat B."/>
            <person name="Holligan D."/>
            <person name="Holt R."/>
            <person name="Huang W."/>
            <person name="Islam-Faridi N."/>
            <person name="Jones S."/>
            <person name="Jones-Rhoades M."/>
            <person name="Jorgensen R."/>
            <person name="Joshi C."/>
            <person name="Kangasjarvi J."/>
            <person name="Karlsson J."/>
            <person name="Kelleher C."/>
            <person name="Kirkpatrick R."/>
            <person name="Kirst M."/>
            <person name="Kohler A."/>
            <person name="Kalluri U."/>
            <person name="Larimer F."/>
            <person name="Leebens-Mack J."/>
            <person name="Leple J.C."/>
            <person name="Locascio P."/>
            <person name="Lou Y."/>
            <person name="Lucas S."/>
            <person name="Martin F."/>
            <person name="Montanini B."/>
            <person name="Napoli C."/>
            <person name="Nelson D.R."/>
            <person name="Nelson C."/>
            <person name="Nieminen K."/>
            <person name="Nilsson O."/>
            <person name="Pereda V."/>
            <person name="Peter G."/>
            <person name="Philippe R."/>
            <person name="Pilate G."/>
            <person name="Poliakov A."/>
            <person name="Razumovskaya J."/>
            <person name="Richardson P."/>
            <person name="Rinaldi C."/>
            <person name="Ritland K."/>
            <person name="Rouze P."/>
            <person name="Ryaboy D."/>
            <person name="Schmutz J."/>
            <person name="Schrader J."/>
            <person name="Segerman B."/>
            <person name="Shin H."/>
            <person name="Siddiqui A."/>
            <person name="Sterky F."/>
            <person name="Terry A."/>
            <person name="Tsai C.J."/>
            <person name="Uberbacher E."/>
            <person name="Unneberg P."/>
            <person name="Vahala J."/>
            <person name="Wall K."/>
            <person name="Wessler S."/>
            <person name="Yang G."/>
            <person name="Yin T."/>
            <person name="Douglas C."/>
            <person name="Marra M."/>
            <person name="Sandberg G."/>
            <person name="Van de Peer Y."/>
            <person name="Rokhsar D."/>
        </authorList>
    </citation>
    <scope>NUCLEOTIDE SEQUENCE [LARGE SCALE GENOMIC DNA]</scope>
    <source>
        <strain evidence="2">cv. Nisqually</strain>
    </source>
</reference>
<evidence type="ECO:0000313" key="2">
    <source>
        <dbReference type="Proteomes" id="UP000006729"/>
    </source>
</evidence>